<evidence type="ECO:0000256" key="2">
    <source>
        <dbReference type="SAM" id="MobiDB-lite"/>
    </source>
</evidence>
<dbReference type="RefSeq" id="WP_243570573.1">
    <property type="nucleotide sequence ID" value="NZ_BAAARD010000001.1"/>
</dbReference>
<dbReference type="InterPro" id="IPR036388">
    <property type="entry name" value="WH-like_DNA-bd_sf"/>
</dbReference>
<dbReference type="InterPro" id="IPR049874">
    <property type="entry name" value="ROK_cs"/>
</dbReference>
<dbReference type="Proteomes" id="UP000831304">
    <property type="component" value="Chromosome"/>
</dbReference>
<dbReference type="EMBL" id="CP094533">
    <property type="protein sequence ID" value="UOE27752.1"/>
    <property type="molecule type" value="Genomic_DNA"/>
</dbReference>
<comment type="similarity">
    <text evidence="1">Belongs to the ROK (NagC/XylR) family.</text>
</comment>
<dbReference type="Gene3D" id="3.30.420.40">
    <property type="match status" value="2"/>
</dbReference>
<dbReference type="InterPro" id="IPR036390">
    <property type="entry name" value="WH_DNA-bd_sf"/>
</dbReference>
<sequence length="428" mass="44000">MEAAPTMIERLRRSPLGADPGEQLDAQSTIRRRHLRRALELIAADPGRCTRASIARDSQFTSATASSLVAELIALGLVAESAPLASTGGKRATGLALDPDGFVICVVLIRPREVRAALISLDGRCVADVGIPAGGPLDAADVAAAVAGATAEYTGRILATCIQSPGVTDGRTVVESVLMGWRDEPLAEVVEAAISAPVFVLNDADGEALNESAFDESRGVQRLFVRLGEGVGGAVTVDGAVVPGAHQRAGEIGHVRIVFDDDAPICKCGAPGCVEAVASLSAMLGEDYHDELDFAEVDALAARPGAAERLDAGAYAIARLLRILAAMLDPHEVVLGGAAPALGAEFLERVRRAFDANPAKGTGGAGLRFARARSTYERLVGPARHALSSTLGVPLILPAPEEAEHETDVAHEADASDKADGAAGSAAG</sequence>
<name>A0ABY4AX32_9MICO</name>
<evidence type="ECO:0000313" key="4">
    <source>
        <dbReference type="Proteomes" id="UP000831304"/>
    </source>
</evidence>
<organism evidence="3 4">
    <name type="scientific">Agromyces soli</name>
    <dbReference type="NCBI Taxonomy" id="659012"/>
    <lineage>
        <taxon>Bacteria</taxon>
        <taxon>Bacillati</taxon>
        <taxon>Actinomycetota</taxon>
        <taxon>Actinomycetes</taxon>
        <taxon>Micrococcales</taxon>
        <taxon>Microbacteriaceae</taxon>
        <taxon>Agromyces</taxon>
    </lineage>
</organism>
<evidence type="ECO:0000313" key="3">
    <source>
        <dbReference type="EMBL" id="UOE27752.1"/>
    </source>
</evidence>
<dbReference type="PROSITE" id="PS01125">
    <property type="entry name" value="ROK"/>
    <property type="match status" value="1"/>
</dbReference>
<accession>A0ABY4AX32</accession>
<reference evidence="3 4" key="1">
    <citation type="submission" date="2022-03" db="EMBL/GenBank/DDBJ databases">
        <title>Agromyces sp. isolated from the gut of P. brevitarsis seulensis larvae.</title>
        <authorList>
            <person name="Won M."/>
            <person name="Kwon S.-W."/>
        </authorList>
    </citation>
    <scope>NUCLEOTIDE SEQUENCE [LARGE SCALE GENOMIC DNA]</scope>
    <source>
        <strain evidence="3 4">KACC 16215</strain>
    </source>
</reference>
<dbReference type="InterPro" id="IPR000600">
    <property type="entry name" value="ROK"/>
</dbReference>
<dbReference type="SUPFAM" id="SSF46785">
    <property type="entry name" value="Winged helix' DNA-binding domain"/>
    <property type="match status" value="1"/>
</dbReference>
<dbReference type="Gene3D" id="1.10.10.10">
    <property type="entry name" value="Winged helix-like DNA-binding domain superfamily/Winged helix DNA-binding domain"/>
    <property type="match status" value="1"/>
</dbReference>
<dbReference type="InterPro" id="IPR043129">
    <property type="entry name" value="ATPase_NBD"/>
</dbReference>
<dbReference type="PANTHER" id="PTHR18964">
    <property type="entry name" value="ROK (REPRESSOR, ORF, KINASE) FAMILY"/>
    <property type="match status" value="1"/>
</dbReference>
<protein>
    <submittedName>
        <fullName evidence="3">ROK family protein</fullName>
    </submittedName>
</protein>
<dbReference type="Pfam" id="PF00480">
    <property type="entry name" value="ROK"/>
    <property type="match status" value="1"/>
</dbReference>
<evidence type="ECO:0000256" key="1">
    <source>
        <dbReference type="ARBA" id="ARBA00006479"/>
    </source>
</evidence>
<keyword evidence="4" id="KW-1185">Reference proteome</keyword>
<gene>
    <name evidence="3" type="ORF">MTP13_08240</name>
</gene>
<feature type="compositionally biased region" description="Basic and acidic residues" evidence="2">
    <location>
        <begin position="406"/>
        <end position="420"/>
    </location>
</feature>
<feature type="region of interest" description="Disordered" evidence="2">
    <location>
        <begin position="403"/>
        <end position="428"/>
    </location>
</feature>
<dbReference type="SUPFAM" id="SSF53067">
    <property type="entry name" value="Actin-like ATPase domain"/>
    <property type="match status" value="2"/>
</dbReference>
<dbReference type="PANTHER" id="PTHR18964:SF149">
    <property type="entry name" value="BIFUNCTIONAL UDP-N-ACETYLGLUCOSAMINE 2-EPIMERASE_N-ACETYLMANNOSAMINE KINASE"/>
    <property type="match status" value="1"/>
</dbReference>
<proteinExistence type="inferred from homology"/>